<gene>
    <name evidence="1" type="ORF">HWQ67_12970</name>
</gene>
<evidence type="ECO:0000313" key="1">
    <source>
        <dbReference type="EMBL" id="MBV6342497.1"/>
    </source>
</evidence>
<proteinExistence type="predicted"/>
<name>A0ABS6S0W6_9BACT</name>
<dbReference type="EMBL" id="JABXWD010000267">
    <property type="protein sequence ID" value="MBV6342497.1"/>
    <property type="molecule type" value="Genomic_DNA"/>
</dbReference>
<keyword evidence="2" id="KW-1185">Reference proteome</keyword>
<dbReference type="RefSeq" id="WP_218253115.1">
    <property type="nucleotide sequence ID" value="NZ_JABXWD010000267.1"/>
</dbReference>
<organism evidence="1 2">
    <name type="scientific">Candidatus Magnetobacterium casense</name>
    <dbReference type="NCBI Taxonomy" id="1455061"/>
    <lineage>
        <taxon>Bacteria</taxon>
        <taxon>Pseudomonadati</taxon>
        <taxon>Nitrospirota</taxon>
        <taxon>Thermodesulfovibrionia</taxon>
        <taxon>Thermodesulfovibrionales</taxon>
        <taxon>Candidatus Magnetobacteriaceae</taxon>
        <taxon>Candidatus Magnetobacterium</taxon>
    </lineage>
</organism>
<accession>A0ABS6S0W6</accession>
<comment type="caution">
    <text evidence="1">The sequence shown here is derived from an EMBL/GenBank/DDBJ whole genome shotgun (WGS) entry which is preliminary data.</text>
</comment>
<protein>
    <submittedName>
        <fullName evidence="1">Uncharacterized protein</fullName>
    </submittedName>
</protein>
<sequence>MARFLLLSQRLQRRWHHGVNDMPWQDGSTGDVYMWFMDGTTINSGGYVEQGIPSDWSIY</sequence>
<evidence type="ECO:0000313" key="2">
    <source>
        <dbReference type="Proteomes" id="UP001196980"/>
    </source>
</evidence>
<dbReference type="Proteomes" id="UP001196980">
    <property type="component" value="Unassembled WGS sequence"/>
</dbReference>
<reference evidence="1 2" key="1">
    <citation type="journal article" date="2020" name="J Geophys Res Biogeosci">
        <title>Magnetotaxis as an Adaptation to Enable Bacterial Shuttling of Microbial Sulfur and Sulfur Cycling Across Aquatic Oxic#Anoxic Interfaces.</title>
        <authorList>
            <person name="Li J."/>
            <person name="Liu P."/>
            <person name="Wang J."/>
            <person name="Roberts A.P."/>
            <person name="Pan Y."/>
        </authorList>
    </citation>
    <scope>NUCLEOTIDE SEQUENCE [LARGE SCALE GENOMIC DNA]</scope>
    <source>
        <strain evidence="1 2">MYR-1_YQ</strain>
    </source>
</reference>